<accession>A0A3N4IBV5</accession>
<dbReference type="EMBL" id="ML119668">
    <property type="protein sequence ID" value="RPA82946.1"/>
    <property type="molecule type" value="Genomic_DNA"/>
</dbReference>
<keyword evidence="2" id="KW-1185">Reference proteome</keyword>
<gene>
    <name evidence="1" type="ORF">BJ508DRAFT_81596</name>
</gene>
<evidence type="ECO:0000313" key="1">
    <source>
        <dbReference type="EMBL" id="RPA82946.1"/>
    </source>
</evidence>
<protein>
    <submittedName>
        <fullName evidence="1">Uncharacterized protein</fullName>
    </submittedName>
</protein>
<organism evidence="1 2">
    <name type="scientific">Ascobolus immersus RN42</name>
    <dbReference type="NCBI Taxonomy" id="1160509"/>
    <lineage>
        <taxon>Eukaryota</taxon>
        <taxon>Fungi</taxon>
        <taxon>Dikarya</taxon>
        <taxon>Ascomycota</taxon>
        <taxon>Pezizomycotina</taxon>
        <taxon>Pezizomycetes</taxon>
        <taxon>Pezizales</taxon>
        <taxon>Ascobolaceae</taxon>
        <taxon>Ascobolus</taxon>
    </lineage>
</organism>
<sequence>MEFIRRGNDWEAKRQRSFSAPDSTMLWKVQRACAIEGFVCVRNCSGGITGGVMGGAGLFQRRCNDVVALFAKLHHVGSLRVLVLLLFAEDWLWPRSWGSQPARFGMCVEWAAPLPCASTQTDWRQLISDPTKITEAPLACHHRDGLTPSGSDRWNCAVCSDTGPG</sequence>
<evidence type="ECO:0000313" key="2">
    <source>
        <dbReference type="Proteomes" id="UP000275078"/>
    </source>
</evidence>
<reference evidence="1 2" key="1">
    <citation type="journal article" date="2018" name="Nat. Ecol. Evol.">
        <title>Pezizomycetes genomes reveal the molecular basis of ectomycorrhizal truffle lifestyle.</title>
        <authorList>
            <person name="Murat C."/>
            <person name="Payen T."/>
            <person name="Noel B."/>
            <person name="Kuo A."/>
            <person name="Morin E."/>
            <person name="Chen J."/>
            <person name="Kohler A."/>
            <person name="Krizsan K."/>
            <person name="Balestrini R."/>
            <person name="Da Silva C."/>
            <person name="Montanini B."/>
            <person name="Hainaut M."/>
            <person name="Levati E."/>
            <person name="Barry K.W."/>
            <person name="Belfiori B."/>
            <person name="Cichocki N."/>
            <person name="Clum A."/>
            <person name="Dockter R.B."/>
            <person name="Fauchery L."/>
            <person name="Guy J."/>
            <person name="Iotti M."/>
            <person name="Le Tacon F."/>
            <person name="Lindquist E.A."/>
            <person name="Lipzen A."/>
            <person name="Malagnac F."/>
            <person name="Mello A."/>
            <person name="Molinier V."/>
            <person name="Miyauchi S."/>
            <person name="Poulain J."/>
            <person name="Riccioni C."/>
            <person name="Rubini A."/>
            <person name="Sitrit Y."/>
            <person name="Splivallo R."/>
            <person name="Traeger S."/>
            <person name="Wang M."/>
            <person name="Zifcakova L."/>
            <person name="Wipf D."/>
            <person name="Zambonelli A."/>
            <person name="Paolocci F."/>
            <person name="Nowrousian M."/>
            <person name="Ottonello S."/>
            <person name="Baldrian P."/>
            <person name="Spatafora J.W."/>
            <person name="Henrissat B."/>
            <person name="Nagy L.G."/>
            <person name="Aury J.M."/>
            <person name="Wincker P."/>
            <person name="Grigoriev I.V."/>
            <person name="Bonfante P."/>
            <person name="Martin F.M."/>
        </authorList>
    </citation>
    <scope>NUCLEOTIDE SEQUENCE [LARGE SCALE GENOMIC DNA]</scope>
    <source>
        <strain evidence="1 2">RN42</strain>
    </source>
</reference>
<dbReference type="AlphaFoldDB" id="A0A3N4IBV5"/>
<dbReference type="Proteomes" id="UP000275078">
    <property type="component" value="Unassembled WGS sequence"/>
</dbReference>
<name>A0A3N4IBV5_ASCIM</name>
<proteinExistence type="predicted"/>